<dbReference type="PATRIC" id="fig|391937.3.peg.3919"/>
<name>K2MJC7_9HYPH</name>
<reference evidence="2 3" key="1">
    <citation type="journal article" date="2012" name="J. Bacteriol.">
        <title>Genome Sequence of Nitratireductor pacificus Type Strain pht-3B.</title>
        <authorList>
            <person name="Lai Q."/>
            <person name="Li G."/>
            <person name="Shao Z."/>
        </authorList>
    </citation>
    <scope>NUCLEOTIDE SEQUENCE [LARGE SCALE GENOMIC DNA]</scope>
    <source>
        <strain evidence="3">pht-3B</strain>
    </source>
</reference>
<comment type="caution">
    <text evidence="2">The sequence shown here is derived from an EMBL/GenBank/DDBJ whole genome shotgun (WGS) entry which is preliminary data.</text>
</comment>
<accession>K2MJC7</accession>
<dbReference type="InterPro" id="IPR036390">
    <property type="entry name" value="WH_DNA-bd_sf"/>
</dbReference>
<dbReference type="InterPro" id="IPR036388">
    <property type="entry name" value="WH-like_DNA-bd_sf"/>
</dbReference>
<gene>
    <name evidence="2" type="ORF">NA2_19081</name>
</gene>
<proteinExistence type="predicted"/>
<dbReference type="SUPFAM" id="SSF46785">
    <property type="entry name" value="Winged helix' DNA-binding domain"/>
    <property type="match status" value="1"/>
</dbReference>
<dbReference type="PROSITE" id="PS50995">
    <property type="entry name" value="HTH_MARR_2"/>
    <property type="match status" value="1"/>
</dbReference>
<dbReference type="PANTHER" id="PTHR33164">
    <property type="entry name" value="TRANSCRIPTIONAL REGULATOR, MARR FAMILY"/>
    <property type="match status" value="1"/>
</dbReference>
<organism evidence="2 3">
    <name type="scientific">Nitratireductor pacificus pht-3B</name>
    <dbReference type="NCBI Taxonomy" id="391937"/>
    <lineage>
        <taxon>Bacteria</taxon>
        <taxon>Pseudomonadati</taxon>
        <taxon>Pseudomonadota</taxon>
        <taxon>Alphaproteobacteria</taxon>
        <taxon>Hyphomicrobiales</taxon>
        <taxon>Phyllobacteriaceae</taxon>
        <taxon>Nitratireductor</taxon>
    </lineage>
</organism>
<sequence length="168" mass="19232">MSHQDAPPIKAPLTLKDGVDFAIIEHLFFAYRDFTSDPDAILAQYGFGRAHHRVLHFVNRRPGLTVAELLDVLRITKQSLARVLKQLIDDQYIVQVQGPRDRRQRELYPTQKGRDLALALALPQSRRIRAALEEAQLDDSAVVERFLRAMVDPELRAQMDKLPNGRSR</sequence>
<dbReference type="Pfam" id="PF12802">
    <property type="entry name" value="MarR_2"/>
    <property type="match status" value="1"/>
</dbReference>
<dbReference type="AlphaFoldDB" id="K2MJC7"/>
<evidence type="ECO:0000313" key="3">
    <source>
        <dbReference type="Proteomes" id="UP000006786"/>
    </source>
</evidence>
<dbReference type="RefSeq" id="WP_008598867.1">
    <property type="nucleotide sequence ID" value="NZ_AMRM01000027.1"/>
</dbReference>
<dbReference type="eggNOG" id="COG1846">
    <property type="taxonomic scope" value="Bacteria"/>
</dbReference>
<dbReference type="PANTHER" id="PTHR33164:SF44">
    <property type="entry name" value="TRANSCRIPTIONAL REGULATORY PROTEIN"/>
    <property type="match status" value="1"/>
</dbReference>
<evidence type="ECO:0000313" key="2">
    <source>
        <dbReference type="EMBL" id="EKF17262.1"/>
    </source>
</evidence>
<dbReference type="GO" id="GO:0006950">
    <property type="term" value="P:response to stress"/>
    <property type="evidence" value="ECO:0007669"/>
    <property type="project" value="TreeGrafter"/>
</dbReference>
<dbReference type="EMBL" id="AMRM01000027">
    <property type="protein sequence ID" value="EKF17262.1"/>
    <property type="molecule type" value="Genomic_DNA"/>
</dbReference>
<dbReference type="InterPro" id="IPR039422">
    <property type="entry name" value="MarR/SlyA-like"/>
</dbReference>
<dbReference type="SMART" id="SM00347">
    <property type="entry name" value="HTH_MARR"/>
    <property type="match status" value="1"/>
</dbReference>
<dbReference type="InterPro" id="IPR000835">
    <property type="entry name" value="HTH_MarR-typ"/>
</dbReference>
<dbReference type="STRING" id="391937.NA2_19081"/>
<dbReference type="Gene3D" id="1.10.10.10">
    <property type="entry name" value="Winged helix-like DNA-binding domain superfamily/Winged helix DNA-binding domain"/>
    <property type="match status" value="1"/>
</dbReference>
<dbReference type="GO" id="GO:0003700">
    <property type="term" value="F:DNA-binding transcription factor activity"/>
    <property type="evidence" value="ECO:0007669"/>
    <property type="project" value="InterPro"/>
</dbReference>
<feature type="domain" description="HTH marR-type" evidence="1">
    <location>
        <begin position="20"/>
        <end position="152"/>
    </location>
</feature>
<dbReference type="OrthoDB" id="9799368at2"/>
<keyword evidence="3" id="KW-1185">Reference proteome</keyword>
<dbReference type="Proteomes" id="UP000006786">
    <property type="component" value="Unassembled WGS sequence"/>
</dbReference>
<protein>
    <submittedName>
        <fullName evidence="2">MarR family transcriptional regulator</fullName>
    </submittedName>
</protein>
<evidence type="ECO:0000259" key="1">
    <source>
        <dbReference type="PROSITE" id="PS50995"/>
    </source>
</evidence>